<dbReference type="PANTHER" id="PTHR42756:SF1">
    <property type="entry name" value="TRANSCRIPTIONAL REPRESSOR OF EMRAB OPERON"/>
    <property type="match status" value="1"/>
</dbReference>
<dbReference type="Pfam" id="PF12802">
    <property type="entry name" value="MarR_2"/>
    <property type="match status" value="1"/>
</dbReference>
<feature type="domain" description="HTH marR-type" evidence="4">
    <location>
        <begin position="1"/>
        <end position="136"/>
    </location>
</feature>
<proteinExistence type="predicted"/>
<dbReference type="InterPro" id="IPR036390">
    <property type="entry name" value="WH_DNA-bd_sf"/>
</dbReference>
<reference evidence="5 6" key="1">
    <citation type="submission" date="2018-05" db="EMBL/GenBank/DDBJ databases">
        <title>Genomic Encyclopedia of Type Strains, Phase III (KMG-III): the genomes of soil and plant-associated and newly described type strains.</title>
        <authorList>
            <person name="Whitman W."/>
        </authorList>
    </citation>
    <scope>NUCLEOTIDE SEQUENCE [LARGE SCALE GENOMIC DNA]</scope>
    <source>
        <strain evidence="5 6">CECT 5696</strain>
    </source>
</reference>
<dbReference type="Proteomes" id="UP000246635">
    <property type="component" value="Unassembled WGS sequence"/>
</dbReference>
<dbReference type="EMBL" id="QGTQ01000014">
    <property type="protein sequence ID" value="PWV99459.1"/>
    <property type="molecule type" value="Genomic_DNA"/>
</dbReference>
<accession>A0A2V2YT90</accession>
<dbReference type="PANTHER" id="PTHR42756">
    <property type="entry name" value="TRANSCRIPTIONAL REGULATOR, MARR"/>
    <property type="match status" value="1"/>
</dbReference>
<sequence>MYYKQLAKHFFDYMVTTNIGPMEPPDPKDYSRGEVGILIHLAFRKDGVTSGLLSEALHVSTGRIASALKTLEKKQLIERREDLSDKRRVNVFITDKGRSTILKKHEEAIERMEKSLEKLGEEDAKKFVELSMRFFS</sequence>
<keyword evidence="2 5" id="KW-0238">DNA-binding</keyword>
<dbReference type="Gene3D" id="1.10.10.10">
    <property type="entry name" value="Winged helix-like DNA-binding domain superfamily/Winged helix DNA-binding domain"/>
    <property type="match status" value="1"/>
</dbReference>
<keyword evidence="3" id="KW-0804">Transcription</keyword>
<evidence type="ECO:0000313" key="5">
    <source>
        <dbReference type="EMBL" id="PWV99459.1"/>
    </source>
</evidence>
<dbReference type="InterPro" id="IPR036388">
    <property type="entry name" value="WH-like_DNA-bd_sf"/>
</dbReference>
<dbReference type="GO" id="GO:0003677">
    <property type="term" value="F:DNA binding"/>
    <property type="evidence" value="ECO:0007669"/>
    <property type="project" value="UniProtKB-KW"/>
</dbReference>
<keyword evidence="6" id="KW-1185">Reference proteome</keyword>
<organism evidence="5 6">
    <name type="scientific">Paenibacillus cellulosilyticus</name>
    <dbReference type="NCBI Taxonomy" id="375489"/>
    <lineage>
        <taxon>Bacteria</taxon>
        <taxon>Bacillati</taxon>
        <taxon>Bacillota</taxon>
        <taxon>Bacilli</taxon>
        <taxon>Bacillales</taxon>
        <taxon>Paenibacillaceae</taxon>
        <taxon>Paenibacillus</taxon>
    </lineage>
</organism>
<protein>
    <submittedName>
        <fullName evidence="5">DNA-binding MarR family transcriptional regulator</fullName>
    </submittedName>
</protein>
<dbReference type="GO" id="GO:0003700">
    <property type="term" value="F:DNA-binding transcription factor activity"/>
    <property type="evidence" value="ECO:0007669"/>
    <property type="project" value="InterPro"/>
</dbReference>
<dbReference type="SMART" id="SM00347">
    <property type="entry name" value="HTH_MARR"/>
    <property type="match status" value="1"/>
</dbReference>
<comment type="caution">
    <text evidence="5">The sequence shown here is derived from an EMBL/GenBank/DDBJ whole genome shotgun (WGS) entry which is preliminary data.</text>
</comment>
<dbReference type="RefSeq" id="WP_110045204.1">
    <property type="nucleotide sequence ID" value="NZ_CP054612.1"/>
</dbReference>
<evidence type="ECO:0000256" key="3">
    <source>
        <dbReference type="ARBA" id="ARBA00023163"/>
    </source>
</evidence>
<evidence type="ECO:0000259" key="4">
    <source>
        <dbReference type="PROSITE" id="PS50995"/>
    </source>
</evidence>
<dbReference type="InterPro" id="IPR000835">
    <property type="entry name" value="HTH_MarR-typ"/>
</dbReference>
<dbReference type="AlphaFoldDB" id="A0A2V2YT90"/>
<dbReference type="OrthoDB" id="3237509at2"/>
<dbReference type="SUPFAM" id="SSF46785">
    <property type="entry name" value="Winged helix' DNA-binding domain"/>
    <property type="match status" value="1"/>
</dbReference>
<evidence type="ECO:0000313" key="6">
    <source>
        <dbReference type="Proteomes" id="UP000246635"/>
    </source>
</evidence>
<name>A0A2V2YT90_9BACL</name>
<evidence type="ECO:0000256" key="1">
    <source>
        <dbReference type="ARBA" id="ARBA00023015"/>
    </source>
</evidence>
<evidence type="ECO:0000256" key="2">
    <source>
        <dbReference type="ARBA" id="ARBA00023125"/>
    </source>
</evidence>
<gene>
    <name evidence="5" type="ORF">DFQ01_11435</name>
</gene>
<keyword evidence="1" id="KW-0805">Transcription regulation</keyword>
<dbReference type="PROSITE" id="PS50995">
    <property type="entry name" value="HTH_MARR_2"/>
    <property type="match status" value="1"/>
</dbReference>